<dbReference type="InterPro" id="IPR058532">
    <property type="entry name" value="YjbR/MT2646/Rv2570-like"/>
</dbReference>
<reference evidence="2" key="1">
    <citation type="submission" date="2016-09" db="EMBL/GenBank/DDBJ databases">
        <authorList>
            <person name="Varghese N."/>
            <person name="Submissions S."/>
        </authorList>
    </citation>
    <scope>NUCLEOTIDE SEQUENCE [LARGE SCALE GENOMIC DNA]</scope>
    <source>
        <strain evidence="2">25nlg</strain>
    </source>
</reference>
<dbReference type="EMBL" id="FMYM01000016">
    <property type="protein sequence ID" value="SDC77344.1"/>
    <property type="molecule type" value="Genomic_DNA"/>
</dbReference>
<dbReference type="AlphaFoldDB" id="A0A1G6PCN9"/>
<dbReference type="Pfam" id="PF04237">
    <property type="entry name" value="YjbR"/>
    <property type="match status" value="1"/>
</dbReference>
<sequence>MKQMIEEVCMAQVGAVRDVKEEWGGAIRFTVGGKMFAMLGQNRNGDDIVTLKCAPEKVEQYRHDFSSVVQGYYMNKTHWNSVLLQDSDVPTEVMEQMIGHSYACVVAGLPKKVRESLIL</sequence>
<proteinExistence type="predicted"/>
<protein>
    <submittedName>
        <fullName evidence="1">Predicted DNA-binding protein, MmcQ/YjbR family</fullName>
    </submittedName>
</protein>
<name>A0A1G6PCN9_9BACI</name>
<keyword evidence="2" id="KW-1185">Reference proteome</keyword>
<dbReference type="GO" id="GO:0003677">
    <property type="term" value="F:DNA binding"/>
    <property type="evidence" value="ECO:0007669"/>
    <property type="project" value="UniProtKB-KW"/>
</dbReference>
<dbReference type="PANTHER" id="PTHR35145">
    <property type="entry name" value="CYTOPLASMIC PROTEIN-RELATED"/>
    <property type="match status" value="1"/>
</dbReference>
<dbReference type="PANTHER" id="PTHR35145:SF1">
    <property type="entry name" value="CYTOPLASMIC PROTEIN"/>
    <property type="match status" value="1"/>
</dbReference>
<dbReference type="STRING" id="1464122.SAMN05421737_11622"/>
<keyword evidence="1" id="KW-0238">DNA-binding</keyword>
<dbReference type="SUPFAM" id="SSF142906">
    <property type="entry name" value="YjbR-like"/>
    <property type="match status" value="1"/>
</dbReference>
<evidence type="ECO:0000313" key="1">
    <source>
        <dbReference type="EMBL" id="SDC77344.1"/>
    </source>
</evidence>
<dbReference type="InterPro" id="IPR007351">
    <property type="entry name" value="YjbR"/>
</dbReference>
<gene>
    <name evidence="1" type="ORF">SAMN05421737_11622</name>
</gene>
<organism evidence="1 2">
    <name type="scientific">Shouchella lonarensis</name>
    <dbReference type="NCBI Taxonomy" id="1464122"/>
    <lineage>
        <taxon>Bacteria</taxon>
        <taxon>Bacillati</taxon>
        <taxon>Bacillota</taxon>
        <taxon>Bacilli</taxon>
        <taxon>Bacillales</taxon>
        <taxon>Bacillaceae</taxon>
        <taxon>Shouchella</taxon>
    </lineage>
</organism>
<dbReference type="InterPro" id="IPR038056">
    <property type="entry name" value="YjbR-like_sf"/>
</dbReference>
<evidence type="ECO:0000313" key="2">
    <source>
        <dbReference type="Proteomes" id="UP000242662"/>
    </source>
</evidence>
<dbReference type="Gene3D" id="3.90.1150.30">
    <property type="match status" value="1"/>
</dbReference>
<accession>A0A1G6PCN9</accession>
<dbReference type="Proteomes" id="UP000242662">
    <property type="component" value="Unassembled WGS sequence"/>
</dbReference>